<dbReference type="SMART" id="SM00973">
    <property type="entry name" value="Sec63"/>
    <property type="match status" value="1"/>
</dbReference>
<dbReference type="Pfam" id="PF02889">
    <property type="entry name" value="Sec63"/>
    <property type="match status" value="1"/>
</dbReference>
<dbReference type="GeneID" id="103505559"/>
<feature type="region of interest" description="Disordered" evidence="10">
    <location>
        <begin position="2242"/>
        <end position="2273"/>
    </location>
</feature>
<feature type="region of interest" description="Disordered" evidence="10">
    <location>
        <begin position="536"/>
        <end position="579"/>
    </location>
</feature>
<evidence type="ECO:0000313" key="12">
    <source>
        <dbReference type="Proteomes" id="UP000079169"/>
    </source>
</evidence>
<evidence type="ECO:0000256" key="4">
    <source>
        <dbReference type="ARBA" id="ARBA00022840"/>
    </source>
</evidence>
<gene>
    <name evidence="13" type="primary">LOC103505559</name>
</gene>
<evidence type="ECO:0000256" key="5">
    <source>
        <dbReference type="ARBA" id="ARBA00023235"/>
    </source>
</evidence>
<reference evidence="13" key="1">
    <citation type="submission" date="2025-08" db="UniProtKB">
        <authorList>
            <consortium name="RefSeq"/>
        </authorList>
    </citation>
    <scope>IDENTIFICATION</scope>
</reference>
<dbReference type="InterPro" id="IPR052247">
    <property type="entry name" value="Meiotic_Crossover_Helicase"/>
</dbReference>
<evidence type="ECO:0000256" key="2">
    <source>
        <dbReference type="ARBA" id="ARBA00022801"/>
    </source>
</evidence>
<keyword evidence="1" id="KW-0547">Nucleotide-binding</keyword>
<proteinExistence type="predicted"/>
<protein>
    <recommendedName>
        <fullName evidence="8">DNA 3'-5' helicase</fullName>
        <ecNumber evidence="8">5.6.2.4</ecNumber>
    </recommendedName>
</protein>
<feature type="compositionally biased region" description="Polar residues" evidence="10">
    <location>
        <begin position="2073"/>
        <end position="2082"/>
    </location>
</feature>
<keyword evidence="3" id="KW-0347">Helicase</keyword>
<dbReference type="Gene3D" id="1.10.3380.10">
    <property type="entry name" value="Sec63 N-terminal domain-like domain"/>
    <property type="match status" value="1"/>
</dbReference>
<evidence type="ECO:0000256" key="9">
    <source>
        <dbReference type="ARBA" id="ARBA00048988"/>
    </source>
</evidence>
<dbReference type="InterPro" id="IPR057842">
    <property type="entry name" value="WH_MER3"/>
</dbReference>
<feature type="region of interest" description="Disordered" evidence="10">
    <location>
        <begin position="1908"/>
        <end position="1927"/>
    </location>
</feature>
<comment type="catalytic activity">
    <reaction evidence="7">
        <text>Couples ATP hydrolysis with the unwinding of duplex DNA by translocating in the 3'-5' direction.</text>
        <dbReference type="EC" id="5.6.2.4"/>
    </reaction>
</comment>
<dbReference type="SUPFAM" id="SSF158702">
    <property type="entry name" value="Sec63 N-terminal domain-like"/>
    <property type="match status" value="1"/>
</dbReference>
<sequence length="2405" mass="273755">MQELTPKTLERYEKLVEGREPVESSLHRHLVEHLNSEIVLKTISDVSVAVEWLRSTFFFVRVLSNPGHYGFPAGLSSEELQSRLQGLCMRELNGLSRYNLITMNDGFDILPTVTGSIMAKFCIGFNTMVAFTGIEGTENMAELLQVFIRAQEFSDVKLRMNERGFLNYLNHNTGGSVIKYPMKGKIKTGPMKVNVLLQASLGCLPIKDYFLTQEAKKILQIAQRVATGLLRYLQARKSNHYRCLLNAYILARCTKIGLWDDSDYISRQIPGIGPVLSSHLVGAEKTTFQAILDTNPRELERIMSRHPPMGNQIQEFVQSLPRTSLTLSLMDSNQGRIQLDIRLLNPEQVVPPYSWILLVGDSLNEVRLEFVITDSKLNTSDNQYTIPITIPAESFKRIETLEAHLFNEKLVGLNSHAKLFLNSNDTAMTIPKPKGSNTTAKTSPKTVKKGNLANKNVQISKTVNGNENKIAKNGNKNAKAYAADTPNPFVAGSKKAANRKRKIKLDSISKYLCKNLKLSGMDPARQKQMEDIEKRLAEDSDEGDEGGHINRLNSPRENTRTNAKNVGPLGQQHPHNTVNSRNATESAQYLCDTTEIPRKDLQYGGEIFHQPSEITVKNRNATQIGEYLYETTEIPRNGFQFSSMRGEIDQPRQSPLYGPPYSNQDREDRLNTDWASLAVIQCKPSISSNGLHQTEGQKGNFYPSTKNLTVVPEAKSYMPEFYKFEENFGKDYDIGSNHKYYPTERSEHRTYFEDEHGRTHNLSISSNGSDKLVIDFDRNEGTNADVDKDHWIPNPDGNNEIGNRDGNYYYKEATREQNPRNIPSVEFEKTDHNETYELTDRNRTCRNESEQDIPSETVLNTKIDLTHIKEDISDVLTDEVAIRNKTEPSDMDRKSENFTNTKTTDTDDVENIEIDHDQAKSNDSTSEELRSPNEGDILYKTNKTLVDSNNEHNEIVETKDLYTLNVQANVELETSDTIENEQADKVDLLEQEEYIEDISASSQIGQEFQDKAKLPPIAHVINHDVAQDNNIGGDYRIKTESFPTITQTNVNSIEDVIETPDTFVESTSDILNNVEVTCQNQVHTSDLDKQNQSNTKDLICEKQEYDLNQDQPDATNNEHKINSEEPNIGHPPNGPYKYESAECNNEQEKLIKDPHIVVKFDPSSDSRMDSINQSFGNQKDSLTNMEIEQDVRETTLDQIPERDVNNNVKQNEVSSEECNKDPGSAIEEENNAPFKDTELTSVMINENTRELDNVSDKESTQPNEIFNVEETTVRNDIKDHQTNHTIPVETVEPLNENHVSYPENFTQDISLKPNEVGNKISDIVETKSQGVPELVDIKVEKAIDINNNPYDLTDSHAHQIENPCLQNSFIQRTETQNDPSLEKVDLNNNMEISARTLGTDLNEFSEMQKLKWEHKRKLKSTKLNQRTGQPKPKHKNHLKLTIERIQQANRLDKRLAKANKKSSQTIKKGVDEIISTLENKIERNAGPDNKFPSDEDQWQAETNSEKASNFEDEVLNQNSNEPKIYNTHPGKIKHDQRNDSDRLNDSRCQLKDPEKKLETTKLENYRGGKLKIKDTEKTFRTDSRITYETQIDRHDGSNISFEKKCTGSKTTAQYKAGVFKDPETYEKLVEGREPVESSLHRHLVEHLNSEIVLKTISDVSVAVEWLRSTFFFVRVLSNPGHYGFPAGLSSEELQSRLQVVPEAKSYMPEFYKFEENFGKDYDIGSNHKCYPTERSEHRTYFEDEHGRTHNLSISSNGSDKLVIDFDRNEGTNADVDKDHWIPNPDANNEIGNRDGNYYPKAKSFCKPSISSNGLHQTEGQKGNFYPSTKNLTVVPEAKSCVPESYKFEENFGKDYDIGSNHKYYPTERSEHRTYFEDEHRRTHNLSISSNGSDKLVIDFDRNEGTNADVDKDHWIPNPDGNNEIGNRDGNYYYKEATREQNPRNIPSVEFEKTDHNETYELTDRNRTCRNESEQDIPSKTVLNTKIDLTHIKEDISNVLTDDVAIRNKTEPSDMKSSTSKKEDSFDEENLYHKKSNVIRSGDVENIEIDHDQAKSNDSTSEELRSPNEGDNLYKTNNTLVDSNNEHNETVETKDLYTLNVQANVKLETSDTIENEQADKVDLLEQEEYIEDISTSSQIGQFQDKAKLPPIAHVINHNVAQDNNIGGDCRIKTESFPTITQTNVNSIEDVNETPHAFVESTSDILNNVEVTCQNQVHTNDLDKQNQSNTKDLICEKQEYDLNQEQPDATNNEHKINSEKPNIGHPPNGPHKYESAECNNEQEKLIKDPHIVVKFDPSSDSRMDSINQSFGNQKDSLTNMEIEQDVRETTLDQIPERDVNNNVKQNEVSSEECNKDPGSAIEEENNAPFKDTELTSVMINENTRELDNVSVDPVTKDYSYGQEESDQ</sequence>
<accession>A0A3Q0IKA7</accession>
<feature type="region of interest" description="Disordered" evidence="10">
    <location>
        <begin position="1481"/>
        <end position="1556"/>
    </location>
</feature>
<dbReference type="PANTHER" id="PTHR47835:SF3">
    <property type="entry name" value="HELICASE FOR MEIOSIS 1"/>
    <property type="match status" value="1"/>
</dbReference>
<dbReference type="FunFam" id="1.10.10.10:FF:000012">
    <property type="entry name" value="U5 small nuclear ribonucleoprotein helicase"/>
    <property type="match status" value="1"/>
</dbReference>
<dbReference type="GO" id="GO:0005524">
    <property type="term" value="F:ATP binding"/>
    <property type="evidence" value="ECO:0007669"/>
    <property type="project" value="UniProtKB-KW"/>
</dbReference>
<comment type="catalytic activity">
    <reaction evidence="9">
        <text>ATP + H2O = ADP + phosphate + H(+)</text>
        <dbReference type="Rhea" id="RHEA:13065"/>
        <dbReference type="ChEBI" id="CHEBI:15377"/>
        <dbReference type="ChEBI" id="CHEBI:15378"/>
        <dbReference type="ChEBI" id="CHEBI:30616"/>
        <dbReference type="ChEBI" id="CHEBI:43474"/>
        <dbReference type="ChEBI" id="CHEBI:456216"/>
        <dbReference type="EC" id="5.6.2.4"/>
    </reaction>
</comment>
<keyword evidence="2" id="KW-0378">Hydrolase</keyword>
<dbReference type="InterPro" id="IPR004179">
    <property type="entry name" value="Sec63-dom"/>
</dbReference>
<evidence type="ECO:0000259" key="11">
    <source>
        <dbReference type="SMART" id="SM00973"/>
    </source>
</evidence>
<evidence type="ECO:0000256" key="6">
    <source>
        <dbReference type="ARBA" id="ARBA00023254"/>
    </source>
</evidence>
<feature type="region of interest" description="Disordered" evidence="10">
    <location>
        <begin position="2341"/>
        <end position="2405"/>
    </location>
</feature>
<dbReference type="PANTHER" id="PTHR47835">
    <property type="entry name" value="HFM1, ATP DEPENDENT DNA HELICASE HOMOLOG"/>
    <property type="match status" value="1"/>
</dbReference>
<feature type="compositionally biased region" description="Basic and acidic residues" evidence="10">
    <location>
        <begin position="2009"/>
        <end position="2023"/>
    </location>
</feature>
<feature type="region of interest" description="Disordered" evidence="10">
    <location>
        <begin position="1208"/>
        <end position="1228"/>
    </location>
</feature>
<dbReference type="Proteomes" id="UP000079169">
    <property type="component" value="Unplaced"/>
</dbReference>
<name>A0A3Q0IKA7_DIACI</name>
<feature type="region of interest" description="Disordered" evidence="10">
    <location>
        <begin position="2050"/>
        <end position="2086"/>
    </location>
</feature>
<evidence type="ECO:0000256" key="1">
    <source>
        <dbReference type="ARBA" id="ARBA00022741"/>
    </source>
</evidence>
<dbReference type="KEGG" id="dci:103505559"/>
<dbReference type="Gene3D" id="1.10.10.10">
    <property type="entry name" value="Winged helix-like DNA-binding domain superfamily/Winged helix DNA-binding domain"/>
    <property type="match status" value="2"/>
</dbReference>
<feature type="region of interest" description="Disordered" evidence="10">
    <location>
        <begin position="785"/>
        <end position="804"/>
    </location>
</feature>
<feature type="compositionally biased region" description="Basic and acidic residues" evidence="10">
    <location>
        <begin position="1532"/>
        <end position="1556"/>
    </location>
</feature>
<feature type="region of interest" description="Disordered" evidence="10">
    <location>
        <begin position="2009"/>
        <end position="2028"/>
    </location>
</feature>
<feature type="compositionally biased region" description="Polar residues" evidence="10">
    <location>
        <begin position="551"/>
        <end position="564"/>
    </location>
</feature>
<feature type="region of interest" description="Disordered" evidence="10">
    <location>
        <begin position="883"/>
        <end position="936"/>
    </location>
</feature>
<dbReference type="GO" id="GO:0043138">
    <property type="term" value="F:3'-5' DNA helicase activity"/>
    <property type="evidence" value="ECO:0007669"/>
    <property type="project" value="UniProtKB-EC"/>
</dbReference>
<dbReference type="RefSeq" id="XP_026676669.1">
    <property type="nucleotide sequence ID" value="XM_026820868.1"/>
</dbReference>
<dbReference type="Pfam" id="PF23445">
    <property type="entry name" value="WHD_SNRNP200"/>
    <property type="match status" value="2"/>
</dbReference>
<evidence type="ECO:0000313" key="13">
    <source>
        <dbReference type="RefSeq" id="XP_026676669.1"/>
    </source>
</evidence>
<dbReference type="PaxDb" id="121845-A0A3Q0IKA7"/>
<dbReference type="EC" id="5.6.2.4" evidence="8"/>
<dbReference type="GO" id="GO:0051321">
    <property type="term" value="P:meiotic cell cycle"/>
    <property type="evidence" value="ECO:0007669"/>
    <property type="project" value="UniProtKB-KW"/>
</dbReference>
<feature type="compositionally biased region" description="Basic and acidic residues" evidence="10">
    <location>
        <begin position="883"/>
        <end position="896"/>
    </location>
</feature>
<dbReference type="InterPro" id="IPR036388">
    <property type="entry name" value="WH-like_DNA-bd_sf"/>
</dbReference>
<evidence type="ECO:0000256" key="7">
    <source>
        <dbReference type="ARBA" id="ARBA00034617"/>
    </source>
</evidence>
<organism evidence="12 13">
    <name type="scientific">Diaphorina citri</name>
    <name type="common">Asian citrus psyllid</name>
    <dbReference type="NCBI Taxonomy" id="121845"/>
    <lineage>
        <taxon>Eukaryota</taxon>
        <taxon>Metazoa</taxon>
        <taxon>Ecdysozoa</taxon>
        <taxon>Arthropoda</taxon>
        <taxon>Hexapoda</taxon>
        <taxon>Insecta</taxon>
        <taxon>Pterygota</taxon>
        <taxon>Neoptera</taxon>
        <taxon>Paraneoptera</taxon>
        <taxon>Hemiptera</taxon>
        <taxon>Sternorrhyncha</taxon>
        <taxon>Psylloidea</taxon>
        <taxon>Psyllidae</taxon>
        <taxon>Diaphorininae</taxon>
        <taxon>Diaphorina</taxon>
    </lineage>
</organism>
<evidence type="ECO:0000256" key="8">
    <source>
        <dbReference type="ARBA" id="ARBA00034808"/>
    </source>
</evidence>
<dbReference type="GO" id="GO:0016787">
    <property type="term" value="F:hydrolase activity"/>
    <property type="evidence" value="ECO:0007669"/>
    <property type="project" value="UniProtKB-KW"/>
</dbReference>
<feature type="domain" description="SEC63" evidence="11">
    <location>
        <begin position="111"/>
        <end position="421"/>
    </location>
</feature>
<keyword evidence="4" id="KW-0067">ATP-binding</keyword>
<keyword evidence="6" id="KW-0469">Meiosis</keyword>
<evidence type="ECO:0000256" key="3">
    <source>
        <dbReference type="ARBA" id="ARBA00022806"/>
    </source>
</evidence>
<evidence type="ECO:0000256" key="10">
    <source>
        <dbReference type="SAM" id="MobiDB-lite"/>
    </source>
</evidence>
<keyword evidence="5" id="KW-0413">Isomerase</keyword>
<keyword evidence="12" id="KW-1185">Reference proteome</keyword>
<dbReference type="STRING" id="121845.A0A3Q0IKA7"/>